<keyword evidence="3" id="KW-1185">Reference proteome</keyword>
<dbReference type="OrthoDB" id="10257948at2759"/>
<evidence type="ECO:0008006" key="4">
    <source>
        <dbReference type="Google" id="ProtNLM"/>
    </source>
</evidence>
<evidence type="ECO:0000313" key="3">
    <source>
        <dbReference type="Proteomes" id="UP000801492"/>
    </source>
</evidence>
<dbReference type="SUPFAM" id="SSF52833">
    <property type="entry name" value="Thioredoxin-like"/>
    <property type="match status" value="1"/>
</dbReference>
<dbReference type="EMBL" id="VTPC01091297">
    <property type="protein sequence ID" value="KAF2878740.1"/>
    <property type="molecule type" value="Genomic_DNA"/>
</dbReference>
<feature type="region of interest" description="Disordered" evidence="1">
    <location>
        <begin position="182"/>
        <end position="205"/>
    </location>
</feature>
<name>A0A8K0C7Y6_IGNLU</name>
<organism evidence="2 3">
    <name type="scientific">Ignelater luminosus</name>
    <name type="common">Cucubano</name>
    <name type="synonym">Pyrophorus luminosus</name>
    <dbReference type="NCBI Taxonomy" id="2038154"/>
    <lineage>
        <taxon>Eukaryota</taxon>
        <taxon>Metazoa</taxon>
        <taxon>Ecdysozoa</taxon>
        <taxon>Arthropoda</taxon>
        <taxon>Hexapoda</taxon>
        <taxon>Insecta</taxon>
        <taxon>Pterygota</taxon>
        <taxon>Neoptera</taxon>
        <taxon>Endopterygota</taxon>
        <taxon>Coleoptera</taxon>
        <taxon>Polyphaga</taxon>
        <taxon>Elateriformia</taxon>
        <taxon>Elateroidea</taxon>
        <taxon>Elateridae</taxon>
        <taxon>Agrypninae</taxon>
        <taxon>Pyrophorini</taxon>
        <taxon>Ignelater</taxon>
    </lineage>
</organism>
<dbReference type="Gene3D" id="3.40.30.10">
    <property type="entry name" value="Glutaredoxin"/>
    <property type="match status" value="1"/>
</dbReference>
<gene>
    <name evidence="2" type="ORF">ILUMI_27434</name>
</gene>
<protein>
    <recommendedName>
        <fullName evidence="4">Thioredoxin domain-containing protein</fullName>
    </recommendedName>
</protein>
<proteinExistence type="predicted"/>
<feature type="compositionally biased region" description="Basic and acidic residues" evidence="1">
    <location>
        <begin position="190"/>
        <end position="202"/>
    </location>
</feature>
<dbReference type="CDD" id="cd02989">
    <property type="entry name" value="Phd_like_TxnDC9"/>
    <property type="match status" value="1"/>
</dbReference>
<evidence type="ECO:0000313" key="2">
    <source>
        <dbReference type="EMBL" id="KAF2878740.1"/>
    </source>
</evidence>
<evidence type="ECO:0000256" key="1">
    <source>
        <dbReference type="SAM" id="MobiDB-lite"/>
    </source>
</evidence>
<dbReference type="PANTHER" id="PTHR21148">
    <property type="entry name" value="THIOREDOXIN DOMAIN-CONTAINING PROTEIN 9"/>
    <property type="match status" value="1"/>
</dbReference>
<accession>A0A8K0C7Y6</accession>
<sequence length="270" mass="31423">MNTENIQQKVLEVTKNIEKQVDAALEHIDNLDINDLEQLRKQRMQELKLQQGKRQEWLQKGHGSYEELAEERMFFDTVKKSENVVIHFFTPTNTRSPIVDKHFKILASKHIETKFVSLNAEKCPFLAERLRIKVIPAIVCIKNAIMIDKIVGFTQLGNRDDFSTELLEWRLAQNKIIEYDGDLSVPPDQQDNKEKPAKRTIRDGVFNNESDDDLELEDCSHQFEGKFDIFANDLQGGLKKYNQNYLTPEEELELGLCDEEENEKNAVKEK</sequence>
<reference evidence="2" key="1">
    <citation type="submission" date="2019-08" db="EMBL/GenBank/DDBJ databases">
        <title>The genome of the North American firefly Photinus pyralis.</title>
        <authorList>
            <consortium name="Photinus pyralis genome working group"/>
            <person name="Fallon T.R."/>
            <person name="Sander Lower S.E."/>
            <person name="Weng J.-K."/>
        </authorList>
    </citation>
    <scope>NUCLEOTIDE SEQUENCE</scope>
    <source>
        <strain evidence="2">TRF0915ILg1</strain>
        <tissue evidence="2">Whole body</tissue>
    </source>
</reference>
<dbReference type="InterPro" id="IPR036249">
    <property type="entry name" value="Thioredoxin-like_sf"/>
</dbReference>
<dbReference type="Proteomes" id="UP000801492">
    <property type="component" value="Unassembled WGS sequence"/>
</dbReference>
<comment type="caution">
    <text evidence="2">The sequence shown here is derived from an EMBL/GenBank/DDBJ whole genome shotgun (WGS) entry which is preliminary data.</text>
</comment>
<dbReference type="AlphaFoldDB" id="A0A8K0C7Y6"/>